<sequence>MRILIVGATGTLGQAVVNELYEYHELITAARSNSDIRVDITNFESINEMYQQVGKIDAVVSTIGSVHFAPLEDFTPEKWALGLTNKLMGQINLVTSGIKYLTDGGSFTLTSGILNRDPIRCGVSASLVNGAVDSFVKAAAIELPRGLRINAVSPTVLEESGDSYGEFFRGFIPVPAAKVAKAFAKSIEGAQTGQVYCVDC</sequence>
<dbReference type="GO" id="GO:0016491">
    <property type="term" value="F:oxidoreductase activity"/>
    <property type="evidence" value="ECO:0007669"/>
    <property type="project" value="UniProtKB-KW"/>
</dbReference>
<dbReference type="PANTHER" id="PTHR43477:SF1">
    <property type="entry name" value="DIHYDROANTICAPSIN 7-DEHYDROGENASE"/>
    <property type="match status" value="1"/>
</dbReference>
<keyword evidence="2" id="KW-0560">Oxidoreductase</keyword>
<gene>
    <name evidence="3" type="ORF">NCTC13315_01097</name>
</gene>
<protein>
    <submittedName>
        <fullName evidence="3">Dehydrogenase</fullName>
    </submittedName>
</protein>
<proteinExistence type="inferred from homology"/>
<organism evidence="3 4">
    <name type="scientific">Legionella beliardensis</name>
    <dbReference type="NCBI Taxonomy" id="91822"/>
    <lineage>
        <taxon>Bacteria</taxon>
        <taxon>Pseudomonadati</taxon>
        <taxon>Pseudomonadota</taxon>
        <taxon>Gammaproteobacteria</taxon>
        <taxon>Legionellales</taxon>
        <taxon>Legionellaceae</taxon>
        <taxon>Legionella</taxon>
    </lineage>
</organism>
<dbReference type="CDD" id="cd11731">
    <property type="entry name" value="Lin1944_like_SDR_c"/>
    <property type="match status" value="1"/>
</dbReference>
<dbReference type="Proteomes" id="UP000254968">
    <property type="component" value="Unassembled WGS sequence"/>
</dbReference>
<dbReference type="OrthoDB" id="9787486at2"/>
<evidence type="ECO:0000313" key="3">
    <source>
        <dbReference type="EMBL" id="STX28567.1"/>
    </source>
</evidence>
<dbReference type="Gene3D" id="3.40.50.720">
    <property type="entry name" value="NAD(P)-binding Rossmann-like Domain"/>
    <property type="match status" value="1"/>
</dbReference>
<evidence type="ECO:0000313" key="4">
    <source>
        <dbReference type="Proteomes" id="UP000254968"/>
    </source>
</evidence>
<dbReference type="NCBIfam" id="NF005754">
    <property type="entry name" value="PRK07578.1"/>
    <property type="match status" value="1"/>
</dbReference>
<dbReference type="InterPro" id="IPR051122">
    <property type="entry name" value="SDR_DHRS6-like"/>
</dbReference>
<dbReference type="AlphaFoldDB" id="A0A378I051"/>
<dbReference type="Pfam" id="PF13561">
    <property type="entry name" value="adh_short_C2"/>
    <property type="match status" value="1"/>
</dbReference>
<keyword evidence="4" id="KW-1185">Reference proteome</keyword>
<reference evidence="3 4" key="1">
    <citation type="submission" date="2018-06" db="EMBL/GenBank/DDBJ databases">
        <authorList>
            <consortium name="Pathogen Informatics"/>
            <person name="Doyle S."/>
        </authorList>
    </citation>
    <scope>NUCLEOTIDE SEQUENCE [LARGE SCALE GENOMIC DNA]</scope>
    <source>
        <strain evidence="3 4">NCTC13315</strain>
    </source>
</reference>
<dbReference type="RefSeq" id="WP_115302303.1">
    <property type="nucleotide sequence ID" value="NZ_CAAAHO010000001.1"/>
</dbReference>
<dbReference type="InterPro" id="IPR002347">
    <property type="entry name" value="SDR_fam"/>
</dbReference>
<accession>A0A378I051</accession>
<dbReference type="PRINTS" id="PR00081">
    <property type="entry name" value="GDHRDH"/>
</dbReference>
<evidence type="ECO:0000256" key="2">
    <source>
        <dbReference type="ARBA" id="ARBA00023002"/>
    </source>
</evidence>
<evidence type="ECO:0000256" key="1">
    <source>
        <dbReference type="ARBA" id="ARBA00006484"/>
    </source>
</evidence>
<comment type="similarity">
    <text evidence="1">Belongs to the short-chain dehydrogenases/reductases (SDR) family.</text>
</comment>
<dbReference type="EMBL" id="UGNV01000001">
    <property type="protein sequence ID" value="STX28567.1"/>
    <property type="molecule type" value="Genomic_DNA"/>
</dbReference>
<dbReference type="SUPFAM" id="SSF51735">
    <property type="entry name" value="NAD(P)-binding Rossmann-fold domains"/>
    <property type="match status" value="1"/>
</dbReference>
<name>A0A378I051_9GAMM</name>
<dbReference type="PANTHER" id="PTHR43477">
    <property type="entry name" value="DIHYDROANTICAPSIN 7-DEHYDROGENASE"/>
    <property type="match status" value="1"/>
</dbReference>
<dbReference type="InterPro" id="IPR036291">
    <property type="entry name" value="NAD(P)-bd_dom_sf"/>
</dbReference>